<dbReference type="Pfam" id="PF02826">
    <property type="entry name" value="2-Hacid_dh_C"/>
    <property type="match status" value="1"/>
</dbReference>
<dbReference type="GO" id="GO:0051287">
    <property type="term" value="F:NAD binding"/>
    <property type="evidence" value="ECO:0007669"/>
    <property type="project" value="InterPro"/>
</dbReference>
<comment type="caution">
    <text evidence="7">The sequence shown here is derived from an EMBL/GenBank/DDBJ whole genome shotgun (WGS) entry which is preliminary data.</text>
</comment>
<dbReference type="InterPro" id="IPR050418">
    <property type="entry name" value="D-iso_2-hydroxyacid_DH_PdxB"/>
</dbReference>
<evidence type="ECO:0000256" key="2">
    <source>
        <dbReference type="ARBA" id="ARBA00023002"/>
    </source>
</evidence>
<dbReference type="PROSITE" id="PS00670">
    <property type="entry name" value="D_2_HYDROXYACID_DH_2"/>
    <property type="match status" value="1"/>
</dbReference>
<dbReference type="InterPro" id="IPR036291">
    <property type="entry name" value="NAD(P)-bd_dom_sf"/>
</dbReference>
<evidence type="ECO:0000256" key="1">
    <source>
        <dbReference type="ARBA" id="ARBA00005854"/>
    </source>
</evidence>
<evidence type="ECO:0000313" key="7">
    <source>
        <dbReference type="EMBL" id="TVP39442.1"/>
    </source>
</evidence>
<dbReference type="Proteomes" id="UP000315289">
    <property type="component" value="Unassembled WGS sequence"/>
</dbReference>
<dbReference type="PANTHER" id="PTHR43761">
    <property type="entry name" value="D-ISOMER SPECIFIC 2-HYDROXYACID DEHYDROGENASE FAMILY PROTEIN (AFU_ORTHOLOGUE AFUA_1G13630)"/>
    <property type="match status" value="1"/>
</dbReference>
<sequence>MKIKAMIQSLEFKQQLARKADKSNIRLEFVNYNEPLIPQIQDTDILINSFDKIDKSFIDSCPNIKLVQQSGIGVDSIDIDYCSRKGIYVANVPMANAISVAEHTFLLMLYLVKNIKISLFNSPTNTGSFVRRQQDRMGSELLGKTLLIIGLGVTGIEVAKRAKAFGMKVIAVTKHPFTKTEGGDKKYFVDNLYGVDKLSEAIPRADILSIHAPLNRETENMIGSNELNLMKQSAYLINVARAQVVSKDALIKSLKEGKIAGAAFDVFWKEPVDPKDELLLLDNFLLTPHIAGWTHEAIDSISDIIFINIERIMRGQIPLTLVNKVDENL</sequence>
<dbReference type="SUPFAM" id="SSF52283">
    <property type="entry name" value="Formate/glycerate dehydrogenase catalytic domain-like"/>
    <property type="match status" value="1"/>
</dbReference>
<dbReference type="SUPFAM" id="SSF51735">
    <property type="entry name" value="NAD(P)-binding Rossmann-fold domains"/>
    <property type="match status" value="1"/>
</dbReference>
<protein>
    <submittedName>
        <fullName evidence="7">2-hydroxyacid dehydrogenase</fullName>
    </submittedName>
</protein>
<dbReference type="PANTHER" id="PTHR43761:SF1">
    <property type="entry name" value="D-ISOMER SPECIFIC 2-HYDROXYACID DEHYDROGENASE CATALYTIC DOMAIN-CONTAINING PROTEIN-RELATED"/>
    <property type="match status" value="1"/>
</dbReference>
<accession>A0A557SS83</accession>
<name>A0A557SS83_9ARCH</name>
<dbReference type="RefSeq" id="WP_144733665.1">
    <property type="nucleotide sequence ID" value="NZ_ML675590.1"/>
</dbReference>
<evidence type="ECO:0000256" key="4">
    <source>
        <dbReference type="RuleBase" id="RU003719"/>
    </source>
</evidence>
<evidence type="ECO:0000259" key="6">
    <source>
        <dbReference type="Pfam" id="PF02826"/>
    </source>
</evidence>
<gene>
    <name evidence="7" type="ORF">NARC_150036</name>
</gene>
<dbReference type="EMBL" id="VOAH01000015">
    <property type="protein sequence ID" value="TVP39442.1"/>
    <property type="molecule type" value="Genomic_DNA"/>
</dbReference>
<dbReference type="Gene3D" id="3.40.50.720">
    <property type="entry name" value="NAD(P)-binding Rossmann-like Domain"/>
    <property type="match status" value="2"/>
</dbReference>
<dbReference type="CDD" id="cd05198">
    <property type="entry name" value="formate_dh_like"/>
    <property type="match status" value="1"/>
</dbReference>
<dbReference type="Pfam" id="PF00389">
    <property type="entry name" value="2-Hacid_dh"/>
    <property type="match status" value="1"/>
</dbReference>
<reference evidence="7 8" key="1">
    <citation type="journal article" date="2019" name="Front. Microbiol.">
        <title>Ammonia Oxidation by the Arctic Terrestrial Thaumarchaeote Candidatus Nitrosocosmicus arcticus Is Stimulated by Increasing Temperatures.</title>
        <authorList>
            <person name="Alves R.J.E."/>
            <person name="Kerou M."/>
            <person name="Zappe A."/>
            <person name="Bittner R."/>
            <person name="Abby S.S."/>
            <person name="Schmidt H.A."/>
            <person name="Pfeifer K."/>
            <person name="Schleper C."/>
        </authorList>
    </citation>
    <scope>NUCLEOTIDE SEQUENCE [LARGE SCALE GENOMIC DNA]</scope>
    <source>
        <strain evidence="7 8">Kfb</strain>
    </source>
</reference>
<evidence type="ECO:0000256" key="3">
    <source>
        <dbReference type="ARBA" id="ARBA00023027"/>
    </source>
</evidence>
<proteinExistence type="inferred from homology"/>
<feature type="domain" description="D-isomer specific 2-hydroxyacid dehydrogenase catalytic" evidence="5">
    <location>
        <begin position="33"/>
        <end position="323"/>
    </location>
</feature>
<feature type="domain" description="D-isomer specific 2-hydroxyacid dehydrogenase NAD-binding" evidence="6">
    <location>
        <begin position="107"/>
        <end position="291"/>
    </location>
</feature>
<keyword evidence="8" id="KW-1185">Reference proteome</keyword>
<dbReference type="InterPro" id="IPR029753">
    <property type="entry name" value="D-isomer_DH_CS"/>
</dbReference>
<dbReference type="InterPro" id="IPR006140">
    <property type="entry name" value="D-isomer_DH_NAD-bd"/>
</dbReference>
<organism evidence="7 8">
    <name type="scientific">Candidatus Nitrosocosmicus arcticus</name>
    <dbReference type="NCBI Taxonomy" id="2035267"/>
    <lineage>
        <taxon>Archaea</taxon>
        <taxon>Nitrososphaerota</taxon>
        <taxon>Nitrososphaeria</taxon>
        <taxon>Nitrososphaerales</taxon>
        <taxon>Nitrososphaeraceae</taxon>
        <taxon>Candidatus Nitrosocosmicus</taxon>
    </lineage>
</organism>
<evidence type="ECO:0000313" key="8">
    <source>
        <dbReference type="Proteomes" id="UP000315289"/>
    </source>
</evidence>
<keyword evidence="2 4" id="KW-0560">Oxidoreductase</keyword>
<dbReference type="AlphaFoldDB" id="A0A557SS83"/>
<evidence type="ECO:0000259" key="5">
    <source>
        <dbReference type="Pfam" id="PF00389"/>
    </source>
</evidence>
<dbReference type="InterPro" id="IPR006139">
    <property type="entry name" value="D-isomer_2_OHA_DH_cat_dom"/>
</dbReference>
<keyword evidence="3" id="KW-0520">NAD</keyword>
<comment type="similarity">
    <text evidence="1 4">Belongs to the D-isomer specific 2-hydroxyacid dehydrogenase family.</text>
</comment>
<dbReference type="GO" id="GO:0016616">
    <property type="term" value="F:oxidoreductase activity, acting on the CH-OH group of donors, NAD or NADP as acceptor"/>
    <property type="evidence" value="ECO:0007669"/>
    <property type="project" value="InterPro"/>
</dbReference>
<dbReference type="OrthoDB" id="7437at2157"/>